<keyword evidence="2" id="KW-0472">Membrane</keyword>
<feature type="domain" description="Zinc-ribbon" evidence="3">
    <location>
        <begin position="4"/>
        <end position="25"/>
    </location>
</feature>
<dbReference type="Pfam" id="PF13240">
    <property type="entry name" value="Zn_Ribbon_1"/>
    <property type="match status" value="1"/>
</dbReference>
<protein>
    <recommendedName>
        <fullName evidence="3">Zinc-ribbon domain-containing protein</fullName>
    </recommendedName>
</protein>
<keyword evidence="2" id="KW-0812">Transmembrane</keyword>
<organism evidence="4 5">
    <name type="scientific">Halobacillus litoralis</name>
    <dbReference type="NCBI Taxonomy" id="45668"/>
    <lineage>
        <taxon>Bacteria</taxon>
        <taxon>Bacillati</taxon>
        <taxon>Bacillota</taxon>
        <taxon>Bacilli</taxon>
        <taxon>Bacillales</taxon>
        <taxon>Bacillaceae</taxon>
        <taxon>Halobacillus</taxon>
    </lineage>
</organism>
<evidence type="ECO:0000256" key="2">
    <source>
        <dbReference type="SAM" id="Phobius"/>
    </source>
</evidence>
<dbReference type="EMBL" id="WMET01000001">
    <property type="protein sequence ID" value="MYL18702.1"/>
    <property type="molecule type" value="Genomic_DNA"/>
</dbReference>
<dbReference type="Proteomes" id="UP000460949">
    <property type="component" value="Unassembled WGS sequence"/>
</dbReference>
<sequence length="383" mass="43322">MITCPQCNYENAEGSRYCSQCGASLSEESPADTKRKRLWLPILTPAIVLVLVGAALYFVYDQQAGINKEVVTWKTEAEEAALAGEYREAEKLLTRAIQERPDEEALQEELSHVQTALSMEKELEEVSKLLEEGSLSEADEQLATIQATLKQENGRLYQTLVPALNEMDSRFTLQEVNEELSKITDVDELAAKLNTLSDLNLEEAAKVREKIYEKIVNRSTKTAEAAAEDKRYTEAIALIDEGLQYVSNDEKLIQLKERVQQEKQAFEQAAQERLESAMQQAAQDELRNETEALEVADIRMEKDEFGDYKISGELKSVATQVISTISVKYDIKTQDGEVVRSESAKVYPNYLTPGSTGSFEKMYYNLEEGEYMVEMTELEWLVE</sequence>
<keyword evidence="1" id="KW-0175">Coiled coil</keyword>
<dbReference type="RefSeq" id="WP_160835153.1">
    <property type="nucleotide sequence ID" value="NZ_WMET01000001.1"/>
</dbReference>
<feature type="coiled-coil region" evidence="1">
    <location>
        <begin position="252"/>
        <end position="287"/>
    </location>
</feature>
<evidence type="ECO:0000259" key="3">
    <source>
        <dbReference type="Pfam" id="PF13240"/>
    </source>
</evidence>
<evidence type="ECO:0000313" key="5">
    <source>
        <dbReference type="Proteomes" id="UP000460949"/>
    </source>
</evidence>
<keyword evidence="2" id="KW-1133">Transmembrane helix</keyword>
<accession>A0A845DQP4</accession>
<gene>
    <name evidence="4" type="ORF">GLW04_02305</name>
</gene>
<dbReference type="InterPro" id="IPR026870">
    <property type="entry name" value="Zinc_ribbon_dom"/>
</dbReference>
<feature type="transmembrane region" description="Helical" evidence="2">
    <location>
        <begin position="38"/>
        <end position="60"/>
    </location>
</feature>
<reference evidence="4 5" key="1">
    <citation type="submission" date="2019-11" db="EMBL/GenBank/DDBJ databases">
        <title>Genome sequences of 17 halophilic strains isolated from different environments.</title>
        <authorList>
            <person name="Furrow R.E."/>
        </authorList>
    </citation>
    <scope>NUCLEOTIDE SEQUENCE [LARGE SCALE GENOMIC DNA]</scope>
    <source>
        <strain evidence="4 5">22511_23_Filter</strain>
    </source>
</reference>
<proteinExistence type="predicted"/>
<dbReference type="AlphaFoldDB" id="A0A845DQP4"/>
<evidence type="ECO:0000313" key="4">
    <source>
        <dbReference type="EMBL" id="MYL18702.1"/>
    </source>
</evidence>
<name>A0A845DQP4_9BACI</name>
<comment type="caution">
    <text evidence="4">The sequence shown here is derived from an EMBL/GenBank/DDBJ whole genome shotgun (WGS) entry which is preliminary data.</text>
</comment>
<evidence type="ECO:0000256" key="1">
    <source>
        <dbReference type="SAM" id="Coils"/>
    </source>
</evidence>